<name>A0A559IKP8_9BACL</name>
<keyword evidence="1" id="KW-0472">Membrane</keyword>
<feature type="transmembrane region" description="Helical" evidence="1">
    <location>
        <begin position="94"/>
        <end position="112"/>
    </location>
</feature>
<comment type="caution">
    <text evidence="2">The sequence shown here is derived from an EMBL/GenBank/DDBJ whole genome shotgun (WGS) entry which is preliminary data.</text>
</comment>
<evidence type="ECO:0000256" key="1">
    <source>
        <dbReference type="SAM" id="Phobius"/>
    </source>
</evidence>
<dbReference type="Proteomes" id="UP000318102">
    <property type="component" value="Unassembled WGS sequence"/>
</dbReference>
<organism evidence="2 3">
    <name type="scientific">Paenibacillus agilis</name>
    <dbReference type="NCBI Taxonomy" id="3020863"/>
    <lineage>
        <taxon>Bacteria</taxon>
        <taxon>Bacillati</taxon>
        <taxon>Bacillota</taxon>
        <taxon>Bacilli</taxon>
        <taxon>Bacillales</taxon>
        <taxon>Paenibacillaceae</taxon>
        <taxon>Paenibacillus</taxon>
    </lineage>
</organism>
<dbReference type="AlphaFoldDB" id="A0A559IKP8"/>
<reference evidence="2 3" key="1">
    <citation type="submission" date="2019-07" db="EMBL/GenBank/DDBJ databases">
        <authorList>
            <person name="Kim J."/>
        </authorList>
    </citation>
    <scope>NUCLEOTIDE SEQUENCE [LARGE SCALE GENOMIC DNA]</scope>
    <source>
        <strain evidence="2 3">N4</strain>
    </source>
</reference>
<feature type="transmembrane region" description="Helical" evidence="1">
    <location>
        <begin position="118"/>
        <end position="137"/>
    </location>
</feature>
<feature type="transmembrane region" description="Helical" evidence="1">
    <location>
        <begin position="158"/>
        <end position="178"/>
    </location>
</feature>
<dbReference type="Pfam" id="PF10067">
    <property type="entry name" value="DUF2306"/>
    <property type="match status" value="1"/>
</dbReference>
<dbReference type="InterPro" id="IPR018750">
    <property type="entry name" value="DUF2306_membrane"/>
</dbReference>
<gene>
    <name evidence="2" type="ORF">FPZ44_19985</name>
</gene>
<keyword evidence="1" id="KW-1133">Transmembrane helix</keyword>
<feature type="transmembrane region" description="Helical" evidence="1">
    <location>
        <begin position="184"/>
        <end position="206"/>
    </location>
</feature>
<dbReference type="OrthoDB" id="195502at2"/>
<protein>
    <submittedName>
        <fullName evidence="2">DUF2306 domain-containing protein</fullName>
    </submittedName>
</protein>
<keyword evidence="3" id="KW-1185">Reference proteome</keyword>
<evidence type="ECO:0000313" key="2">
    <source>
        <dbReference type="EMBL" id="TVX88187.1"/>
    </source>
</evidence>
<accession>A0A559IKP8</accession>
<sequence>MKKSTWPLVIVAVFALVISVMAWNQYIFTPDALGENGDGLIGVKQGEATTFTALWTGMLYVHIVSSVIALVIGAYQWFPRWRKKYRGAHRKLGMLYGIGVLFGGISGLYLAVYATGGWISQAGFGVLAVLWLYTVFYGVRAGIQGNFREHRKWMLRNYALTFAAVTLRMMILISVSLFGGENFLAYYVVISWMCWVPNLLVAEWIIRRSDTVQHKLAT</sequence>
<feature type="transmembrane region" description="Helical" evidence="1">
    <location>
        <begin position="59"/>
        <end position="78"/>
    </location>
</feature>
<dbReference type="RefSeq" id="WP_144993188.1">
    <property type="nucleotide sequence ID" value="NZ_VNJK01000003.1"/>
</dbReference>
<proteinExistence type="predicted"/>
<evidence type="ECO:0000313" key="3">
    <source>
        <dbReference type="Proteomes" id="UP000318102"/>
    </source>
</evidence>
<dbReference type="EMBL" id="VNJK01000003">
    <property type="protein sequence ID" value="TVX88187.1"/>
    <property type="molecule type" value="Genomic_DNA"/>
</dbReference>
<keyword evidence="1" id="KW-0812">Transmembrane</keyword>